<evidence type="ECO:0000313" key="7">
    <source>
        <dbReference type="EMBL" id="TDX16291.1"/>
    </source>
</evidence>
<organism evidence="7 8">
    <name type="scientific">Petrotoga sibirica</name>
    <dbReference type="NCBI Taxonomy" id="156202"/>
    <lineage>
        <taxon>Bacteria</taxon>
        <taxon>Thermotogati</taxon>
        <taxon>Thermotogota</taxon>
        <taxon>Thermotogae</taxon>
        <taxon>Petrotogales</taxon>
        <taxon>Petrotogaceae</taxon>
        <taxon>Petrotoga</taxon>
    </lineage>
</organism>
<dbReference type="CDD" id="cd06261">
    <property type="entry name" value="TM_PBP2"/>
    <property type="match status" value="1"/>
</dbReference>
<feature type="transmembrane region" description="Helical" evidence="5">
    <location>
        <begin position="16"/>
        <end position="38"/>
    </location>
</feature>
<dbReference type="Proteomes" id="UP000294817">
    <property type="component" value="Unassembled WGS sequence"/>
</dbReference>
<dbReference type="GO" id="GO:0055085">
    <property type="term" value="P:transmembrane transport"/>
    <property type="evidence" value="ECO:0007669"/>
    <property type="project" value="InterPro"/>
</dbReference>
<evidence type="ECO:0000256" key="4">
    <source>
        <dbReference type="ARBA" id="ARBA00023136"/>
    </source>
</evidence>
<evidence type="ECO:0000259" key="6">
    <source>
        <dbReference type="PROSITE" id="PS50928"/>
    </source>
</evidence>
<dbReference type="RefSeq" id="WP_103875939.1">
    <property type="nucleotide sequence ID" value="NZ_SODZ01000004.1"/>
</dbReference>
<name>A0A4R8F2E1_9BACT</name>
<sequence>MKLKSFINFIKLDKNLLFAFILLSIIFVMILIGAFSSYDPSQYFLLPKDKPPTLTHLMGTTSLGQDTFLTLTKALPTSLLIGLISAFFSRILAIFLGTFGGYRGGKTDGIISVVAESFIVIPRLPLLILISFTFRQQLNPLSMGFILAILDWGWPSKRYRAQMLSLREREFTQNAKFSGMGDIEIIIKEYMPFLIPYIIVDIISGIIWAIGMETTLSVLGLFDLEIPTIGTMIYWANYYNAMYRGLWWWWWWVFPVIFLIIAIFGLYLLSVSLQNYLDPTTRIQRIKVSKKQAVKV</sequence>
<feature type="transmembrane region" description="Helical" evidence="5">
    <location>
        <begin position="109"/>
        <end position="132"/>
    </location>
</feature>
<dbReference type="PANTHER" id="PTHR42729">
    <property type="entry name" value="OLIGO/DIPEPTIDE TRANSPORT, PERMEASE PROTEIN (DPPC-2)"/>
    <property type="match status" value="1"/>
</dbReference>
<dbReference type="PROSITE" id="PS50928">
    <property type="entry name" value="ABC_TM1"/>
    <property type="match status" value="1"/>
</dbReference>
<evidence type="ECO:0000256" key="5">
    <source>
        <dbReference type="RuleBase" id="RU363032"/>
    </source>
</evidence>
<dbReference type="Pfam" id="PF00528">
    <property type="entry name" value="BPD_transp_1"/>
    <property type="match status" value="1"/>
</dbReference>
<comment type="caution">
    <text evidence="7">The sequence shown here is derived from an EMBL/GenBank/DDBJ whole genome shotgun (WGS) entry which is preliminary data.</text>
</comment>
<keyword evidence="8" id="KW-1185">Reference proteome</keyword>
<keyword evidence="4 5" id="KW-0472">Membrane</keyword>
<evidence type="ECO:0000256" key="2">
    <source>
        <dbReference type="ARBA" id="ARBA00022692"/>
    </source>
</evidence>
<feature type="transmembrane region" description="Helical" evidence="5">
    <location>
        <begin position="216"/>
        <end position="236"/>
    </location>
</feature>
<protein>
    <submittedName>
        <fullName evidence="7">Peptide/nickel transport system permease protein</fullName>
    </submittedName>
</protein>
<dbReference type="EMBL" id="SODZ01000004">
    <property type="protein sequence ID" value="TDX16291.1"/>
    <property type="molecule type" value="Genomic_DNA"/>
</dbReference>
<accession>A0A4R8F2E1</accession>
<comment type="subcellular location">
    <subcellularLocation>
        <location evidence="5">Cell membrane</location>
        <topology evidence="5">Multi-pass membrane protein</topology>
    </subcellularLocation>
    <subcellularLocation>
        <location evidence="1">Membrane</location>
        <topology evidence="1">Multi-pass membrane protein</topology>
    </subcellularLocation>
</comment>
<evidence type="ECO:0000256" key="3">
    <source>
        <dbReference type="ARBA" id="ARBA00022989"/>
    </source>
</evidence>
<keyword evidence="2 5" id="KW-0812">Transmembrane</keyword>
<dbReference type="SUPFAM" id="SSF161098">
    <property type="entry name" value="MetI-like"/>
    <property type="match status" value="1"/>
</dbReference>
<dbReference type="PANTHER" id="PTHR42729:SF1">
    <property type="entry name" value="OLIGO_DIPEPTIDE TRANSPORT, PERMEASE PROTEIN (DPPC-2)"/>
    <property type="match status" value="1"/>
</dbReference>
<proteinExistence type="inferred from homology"/>
<feature type="transmembrane region" description="Helical" evidence="5">
    <location>
        <begin position="79"/>
        <end position="102"/>
    </location>
</feature>
<dbReference type="AlphaFoldDB" id="A0A4R8F2E1"/>
<comment type="similarity">
    <text evidence="5">Belongs to the binding-protein-dependent transport system permease family.</text>
</comment>
<dbReference type="InterPro" id="IPR000515">
    <property type="entry name" value="MetI-like"/>
</dbReference>
<feature type="transmembrane region" description="Helical" evidence="5">
    <location>
        <begin position="190"/>
        <end position="210"/>
    </location>
</feature>
<keyword evidence="3 5" id="KW-1133">Transmembrane helix</keyword>
<evidence type="ECO:0000256" key="1">
    <source>
        <dbReference type="ARBA" id="ARBA00004141"/>
    </source>
</evidence>
<dbReference type="Gene3D" id="1.10.3720.10">
    <property type="entry name" value="MetI-like"/>
    <property type="match status" value="1"/>
</dbReference>
<reference evidence="7 8" key="1">
    <citation type="submission" date="2019-03" db="EMBL/GenBank/DDBJ databases">
        <title>Genomic Encyclopedia of Type Strains, Phase IV (KMG-IV): sequencing the most valuable type-strain genomes for metagenomic binning, comparative biology and taxonomic classification.</title>
        <authorList>
            <person name="Goeker M."/>
        </authorList>
    </citation>
    <scope>NUCLEOTIDE SEQUENCE [LARGE SCALE GENOMIC DNA]</scope>
    <source>
        <strain evidence="7 8">DSM 13575</strain>
    </source>
</reference>
<dbReference type="InterPro" id="IPR035906">
    <property type="entry name" value="MetI-like_sf"/>
</dbReference>
<feature type="transmembrane region" description="Helical" evidence="5">
    <location>
        <begin position="248"/>
        <end position="269"/>
    </location>
</feature>
<dbReference type="GO" id="GO:0005886">
    <property type="term" value="C:plasma membrane"/>
    <property type="evidence" value="ECO:0007669"/>
    <property type="project" value="UniProtKB-SubCell"/>
</dbReference>
<keyword evidence="5" id="KW-0813">Transport</keyword>
<evidence type="ECO:0000313" key="8">
    <source>
        <dbReference type="Proteomes" id="UP000294817"/>
    </source>
</evidence>
<feature type="domain" description="ABC transmembrane type-1" evidence="6">
    <location>
        <begin position="75"/>
        <end position="270"/>
    </location>
</feature>
<gene>
    <name evidence="7" type="ORF">C8D74_104110</name>
</gene>